<gene>
    <name evidence="2" type="ORF">A2557_11685</name>
</gene>
<feature type="chain" id="PRO_5009524858" evidence="1">
    <location>
        <begin position="21"/>
        <end position="86"/>
    </location>
</feature>
<comment type="caution">
    <text evidence="2">The sequence shown here is derived from an EMBL/GenBank/DDBJ whole genome shotgun (WGS) entry which is preliminary data.</text>
</comment>
<dbReference type="EMBL" id="MFNF01000010">
    <property type="protein sequence ID" value="OGH03893.1"/>
    <property type="molecule type" value="Genomic_DNA"/>
</dbReference>
<reference evidence="2 3" key="1">
    <citation type="journal article" date="2016" name="Nat. Commun.">
        <title>Thousands of microbial genomes shed light on interconnected biogeochemical processes in an aquifer system.</title>
        <authorList>
            <person name="Anantharaman K."/>
            <person name="Brown C.T."/>
            <person name="Hug L.A."/>
            <person name="Sharon I."/>
            <person name="Castelle C.J."/>
            <person name="Probst A.J."/>
            <person name="Thomas B.C."/>
            <person name="Singh A."/>
            <person name="Wilkins M.J."/>
            <person name="Karaoz U."/>
            <person name="Brodie E.L."/>
            <person name="Williams K.H."/>
            <person name="Hubbard S.S."/>
            <person name="Banfield J.F."/>
        </authorList>
    </citation>
    <scope>NUCLEOTIDE SEQUENCE [LARGE SCALE GENOMIC DNA]</scope>
</reference>
<accession>A0A1F6H0H5</accession>
<protein>
    <submittedName>
        <fullName evidence="2">Uncharacterized protein</fullName>
    </submittedName>
</protein>
<dbReference type="Proteomes" id="UP000177583">
    <property type="component" value="Unassembled WGS sequence"/>
</dbReference>
<sequence>MKTWILSALALCLVPLSAFAIEEVKKNTDGSISYRCEFGGTRHEVQVKYLGKGEYLVLRHGSAATGISGKVIAGAPVDAARMGCGE</sequence>
<proteinExistence type="predicted"/>
<organism evidence="2 3">
    <name type="scientific">Candidatus Lambdaproteobacteria bacterium RIFOXYD2_FULL_56_26</name>
    <dbReference type="NCBI Taxonomy" id="1817773"/>
    <lineage>
        <taxon>Bacteria</taxon>
        <taxon>Pseudomonadati</taxon>
        <taxon>Pseudomonadota</taxon>
        <taxon>Candidatus Lambdaproteobacteria</taxon>
    </lineage>
</organism>
<evidence type="ECO:0000313" key="2">
    <source>
        <dbReference type="EMBL" id="OGH03893.1"/>
    </source>
</evidence>
<keyword evidence="1" id="KW-0732">Signal</keyword>
<evidence type="ECO:0000256" key="1">
    <source>
        <dbReference type="SAM" id="SignalP"/>
    </source>
</evidence>
<evidence type="ECO:0000313" key="3">
    <source>
        <dbReference type="Proteomes" id="UP000177583"/>
    </source>
</evidence>
<feature type="signal peptide" evidence="1">
    <location>
        <begin position="1"/>
        <end position="20"/>
    </location>
</feature>
<dbReference type="AlphaFoldDB" id="A0A1F6H0H5"/>
<name>A0A1F6H0H5_9PROT</name>